<feature type="disulfide bond" evidence="5">
    <location>
        <begin position="179"/>
        <end position="188"/>
    </location>
</feature>
<feature type="domain" description="EGF-like" evidence="7">
    <location>
        <begin position="149"/>
        <end position="189"/>
    </location>
</feature>
<evidence type="ECO:0000256" key="6">
    <source>
        <dbReference type="SAM" id="SignalP"/>
    </source>
</evidence>
<dbReference type="InterPro" id="IPR053215">
    <property type="entry name" value="TKL_Ser/Thr_kinase"/>
</dbReference>
<keyword evidence="3" id="KW-0106">Calcium</keyword>
<evidence type="ECO:0000256" key="1">
    <source>
        <dbReference type="ARBA" id="ARBA00005897"/>
    </source>
</evidence>
<proteinExistence type="inferred from homology"/>
<feature type="signal peptide" evidence="6">
    <location>
        <begin position="1"/>
        <end position="26"/>
    </location>
</feature>
<accession>A0A0A1X2F3</accession>
<evidence type="ECO:0000313" key="8">
    <source>
        <dbReference type="EMBL" id="JAD00798.1"/>
    </source>
</evidence>
<dbReference type="GO" id="GO:0048731">
    <property type="term" value="P:system development"/>
    <property type="evidence" value="ECO:0007669"/>
    <property type="project" value="UniProtKB-ARBA"/>
</dbReference>
<dbReference type="GeneID" id="105213066"/>
<dbReference type="InterPro" id="IPR018097">
    <property type="entry name" value="EGF_Ca-bd_CS"/>
</dbReference>
<evidence type="ECO:0000259" key="7">
    <source>
        <dbReference type="PROSITE" id="PS50026"/>
    </source>
</evidence>
<dbReference type="SUPFAM" id="SSF57184">
    <property type="entry name" value="Growth factor receptor domain"/>
    <property type="match status" value="1"/>
</dbReference>
<dbReference type="InterPro" id="IPR002049">
    <property type="entry name" value="LE_dom"/>
</dbReference>
<dbReference type="GO" id="GO:0005509">
    <property type="term" value="F:calcium ion binding"/>
    <property type="evidence" value="ECO:0007669"/>
    <property type="project" value="InterPro"/>
</dbReference>
<dbReference type="PROSITE" id="PS01248">
    <property type="entry name" value="EGF_LAM_1"/>
    <property type="match status" value="1"/>
</dbReference>
<dbReference type="CDD" id="cd00055">
    <property type="entry name" value="EGF_Lam"/>
    <property type="match status" value="1"/>
</dbReference>
<dbReference type="AlphaFoldDB" id="A0A0A1X2F3"/>
<keyword evidence="4 5" id="KW-1015">Disulfide bond</keyword>
<feature type="chain" id="PRO_5011029364" evidence="6">
    <location>
        <begin position="27"/>
        <end position="385"/>
    </location>
</feature>
<evidence type="ECO:0000256" key="2">
    <source>
        <dbReference type="ARBA" id="ARBA00022536"/>
    </source>
</evidence>
<dbReference type="PROSITE" id="PS00022">
    <property type="entry name" value="EGF_1"/>
    <property type="match status" value="1"/>
</dbReference>
<dbReference type="InterPro" id="IPR021852">
    <property type="entry name" value="DUF3456"/>
</dbReference>
<dbReference type="GO" id="GO:0048513">
    <property type="term" value="P:animal organ development"/>
    <property type="evidence" value="ECO:0007669"/>
    <property type="project" value="UniProtKB-ARBA"/>
</dbReference>
<evidence type="ECO:0000256" key="3">
    <source>
        <dbReference type="ARBA" id="ARBA00022837"/>
    </source>
</evidence>
<dbReference type="Pfam" id="PF11938">
    <property type="entry name" value="DUF3456"/>
    <property type="match status" value="1"/>
</dbReference>
<comment type="caution">
    <text evidence="5">Lacks conserved residue(s) required for the propagation of feature annotation.</text>
</comment>
<dbReference type="OrthoDB" id="19903at2759"/>
<keyword evidence="6" id="KW-0732">Signal</keyword>
<dbReference type="PANTHER" id="PTHR45756">
    <property type="entry name" value="PALMITOYLTRANSFERASE"/>
    <property type="match status" value="1"/>
</dbReference>
<dbReference type="InterPro" id="IPR000742">
    <property type="entry name" value="EGF"/>
</dbReference>
<dbReference type="CDD" id="cd00064">
    <property type="entry name" value="FU"/>
    <property type="match status" value="1"/>
</dbReference>
<protein>
    <submittedName>
        <fullName evidence="9">Cysteine-rich with EGF-like domain protein 2</fullName>
    </submittedName>
</protein>
<dbReference type="InterPro" id="IPR006212">
    <property type="entry name" value="Furin_repeat"/>
</dbReference>
<dbReference type="InterPro" id="IPR001881">
    <property type="entry name" value="EGF-like_Ca-bd_dom"/>
</dbReference>
<reference evidence="9" key="1">
    <citation type="submission" date="2014-11" db="EMBL/GenBank/DDBJ databases">
        <authorList>
            <person name="Geib S."/>
        </authorList>
    </citation>
    <scope>NUCLEOTIDE SEQUENCE</scope>
</reference>
<keyword evidence="2 5" id="KW-0245">EGF-like domain</keyword>
<dbReference type="SMART" id="SM00261">
    <property type="entry name" value="FU"/>
    <property type="match status" value="2"/>
</dbReference>
<evidence type="ECO:0000256" key="4">
    <source>
        <dbReference type="ARBA" id="ARBA00023157"/>
    </source>
</evidence>
<dbReference type="PROSITE" id="PS01187">
    <property type="entry name" value="EGF_CA"/>
    <property type="match status" value="1"/>
</dbReference>
<gene>
    <name evidence="9" type="primary">creld2_1</name>
    <name evidence="8" type="synonym">creld2_3</name>
    <name evidence="8" type="ORF">g.24798</name>
    <name evidence="9" type="ORF">g.24800</name>
</gene>
<comment type="similarity">
    <text evidence="1">Belongs to the CRELD family.</text>
</comment>
<reference evidence="9" key="2">
    <citation type="journal article" date="2015" name="Gigascience">
        <title>Reconstructing a comprehensive transcriptome assembly of a white-pupal translocated strain of the pest fruit fly Bactrocera cucurbitae.</title>
        <authorList>
            <person name="Sim S.B."/>
            <person name="Calla B."/>
            <person name="Hall B."/>
            <person name="DeRego T."/>
            <person name="Geib S.M."/>
        </authorList>
    </citation>
    <scope>NUCLEOTIDE SEQUENCE</scope>
</reference>
<evidence type="ECO:0000256" key="5">
    <source>
        <dbReference type="PROSITE-ProRule" id="PRU00076"/>
    </source>
</evidence>
<dbReference type="PROSITE" id="PS50026">
    <property type="entry name" value="EGF_3"/>
    <property type="match status" value="1"/>
</dbReference>
<dbReference type="InterPro" id="IPR009030">
    <property type="entry name" value="Growth_fac_rcpt_cys_sf"/>
</dbReference>
<name>A0A0A1X2F3_ZEUCU</name>
<organism evidence="9">
    <name type="scientific">Zeugodacus cucurbitae</name>
    <name type="common">Melon fruit fly</name>
    <name type="synonym">Bactrocera cucurbitae</name>
    <dbReference type="NCBI Taxonomy" id="28588"/>
    <lineage>
        <taxon>Eukaryota</taxon>
        <taxon>Metazoa</taxon>
        <taxon>Ecdysozoa</taxon>
        <taxon>Arthropoda</taxon>
        <taxon>Hexapoda</taxon>
        <taxon>Insecta</taxon>
        <taxon>Pterygota</taxon>
        <taxon>Neoptera</taxon>
        <taxon>Endopterygota</taxon>
        <taxon>Diptera</taxon>
        <taxon>Brachycera</taxon>
        <taxon>Muscomorpha</taxon>
        <taxon>Tephritoidea</taxon>
        <taxon>Tephritidae</taxon>
        <taxon>Zeugodacus</taxon>
        <taxon>Zeugodacus</taxon>
    </lineage>
</organism>
<dbReference type="SMART" id="SM00179">
    <property type="entry name" value="EGF_CA"/>
    <property type="match status" value="1"/>
</dbReference>
<dbReference type="EMBL" id="GBXI01008763">
    <property type="protein sequence ID" value="JAD05529.1"/>
    <property type="molecule type" value="Transcribed_RNA"/>
</dbReference>
<evidence type="ECO:0000313" key="9">
    <source>
        <dbReference type="EMBL" id="JAD05529.1"/>
    </source>
</evidence>
<dbReference type="EMBL" id="GBXI01013494">
    <property type="protein sequence ID" value="JAD00798.1"/>
    <property type="molecule type" value="Transcribed_RNA"/>
</dbReference>
<sequence>MLRVFLILPQLCVLLLLAIDCGAVEGFDRSPLEQKEKSSKLPPCKSCTVLVESFKLGLDKTSRGKHAGGDAAWEEEKLRSYKTSEVRLVEVQEHLCSDVRRGQDQCHTMANDHEHLLEDWFLHKQTDLPDLHAWLCIEQLKVCCPDGHYGPECKTCTDCNGNGKCKGSGSRKGNGKCACDAGFTGDNCNKCADNYYEAYNDGKKMLCSTCHKSCGDNGCTGAGPKACRSCKDGWLMSTDPVGCQDINECLLQKRPCRPNQFCVNDEGTYSCLECDRSCDGCDGDGPDMCKKCADGYVLKDGKCLDDSTEQRDKFVNITRLLTYFGLCIATCVIFQSSTHIAYIVGAAVAIYIAASEYWLNTQASLNAANPQFDTKQLEDLIMKSL</sequence>
<dbReference type="PANTHER" id="PTHR45756:SF1">
    <property type="entry name" value="PROTEIN KINASE DOMAIN CONTAINING PROTEIN"/>
    <property type="match status" value="1"/>
</dbReference>
<dbReference type="Gene3D" id="2.10.220.10">
    <property type="entry name" value="Hormone Receptor, Insulin-like Growth Factor Receptor 1, Chain A, domain 2"/>
    <property type="match status" value="1"/>
</dbReference>
<dbReference type="CTD" id="33166"/>